<organism evidence="2 3">
    <name type="scientific">Hymenobacter daecheongensis DSM 21074</name>
    <dbReference type="NCBI Taxonomy" id="1121955"/>
    <lineage>
        <taxon>Bacteria</taxon>
        <taxon>Pseudomonadati</taxon>
        <taxon>Bacteroidota</taxon>
        <taxon>Cytophagia</taxon>
        <taxon>Cytophagales</taxon>
        <taxon>Hymenobacteraceae</taxon>
        <taxon>Hymenobacter</taxon>
    </lineage>
</organism>
<dbReference type="Proteomes" id="UP000184418">
    <property type="component" value="Unassembled WGS sequence"/>
</dbReference>
<feature type="transmembrane region" description="Helical" evidence="1">
    <location>
        <begin position="12"/>
        <end position="32"/>
    </location>
</feature>
<evidence type="ECO:0000256" key="1">
    <source>
        <dbReference type="SAM" id="Phobius"/>
    </source>
</evidence>
<keyword evidence="3" id="KW-1185">Reference proteome</keyword>
<evidence type="ECO:0000313" key="3">
    <source>
        <dbReference type="Proteomes" id="UP000184418"/>
    </source>
</evidence>
<reference evidence="2 3" key="1">
    <citation type="submission" date="2016-11" db="EMBL/GenBank/DDBJ databases">
        <authorList>
            <person name="Jaros S."/>
            <person name="Januszkiewicz K."/>
            <person name="Wedrychowicz H."/>
        </authorList>
    </citation>
    <scope>NUCLEOTIDE SEQUENCE [LARGE SCALE GENOMIC DNA]</scope>
    <source>
        <strain evidence="2 3">DSM 21074</strain>
    </source>
</reference>
<keyword evidence="1" id="KW-0472">Membrane</keyword>
<dbReference type="RefSeq" id="WP_159437425.1">
    <property type="nucleotide sequence ID" value="NZ_FQYN01000004.1"/>
</dbReference>
<proteinExistence type="predicted"/>
<keyword evidence="1" id="KW-0812">Transmembrane</keyword>
<name>A0A1M6FZG0_9BACT</name>
<dbReference type="AlphaFoldDB" id="A0A1M6FZG0"/>
<protein>
    <submittedName>
        <fullName evidence="2">Uncharacterized protein</fullName>
    </submittedName>
</protein>
<keyword evidence="1" id="KW-1133">Transmembrane helix</keyword>
<sequence>MRRLVVLDNDLLSFLVVFLLLNLLAIALHYLVEQPLNNFLRQRPAFTPASLHSAQPV</sequence>
<accession>A0A1M6FZG0</accession>
<evidence type="ECO:0000313" key="2">
    <source>
        <dbReference type="EMBL" id="SHJ03155.1"/>
    </source>
</evidence>
<gene>
    <name evidence="2" type="ORF">SAMN02745146_2056</name>
</gene>
<dbReference type="EMBL" id="FQYN01000004">
    <property type="protein sequence ID" value="SHJ03155.1"/>
    <property type="molecule type" value="Genomic_DNA"/>
</dbReference>